<organism evidence="1 2">
    <name type="scientific">Jeotgalibacillus proteolyticus</name>
    <dbReference type="NCBI Taxonomy" id="2082395"/>
    <lineage>
        <taxon>Bacteria</taxon>
        <taxon>Bacillati</taxon>
        <taxon>Bacillota</taxon>
        <taxon>Bacilli</taxon>
        <taxon>Bacillales</taxon>
        <taxon>Caryophanaceae</taxon>
        <taxon>Jeotgalibacillus</taxon>
    </lineage>
</organism>
<evidence type="ECO:0000313" key="1">
    <source>
        <dbReference type="EMBL" id="PPA68969.1"/>
    </source>
</evidence>
<sequence>MNIKRFSEKFIGRWQGVKKIPKESQLLNLCTRFSSLITIAEVNHNWTKKARGNGSLRLLVYLFNSDS</sequence>
<keyword evidence="2" id="KW-1185">Reference proteome</keyword>
<accession>A0A2S5G7K8</accession>
<comment type="caution">
    <text evidence="1">The sequence shown here is derived from an EMBL/GenBank/DDBJ whole genome shotgun (WGS) entry which is preliminary data.</text>
</comment>
<gene>
    <name evidence="1" type="ORF">C4B60_18850</name>
</gene>
<evidence type="ECO:0000313" key="2">
    <source>
        <dbReference type="Proteomes" id="UP000239047"/>
    </source>
</evidence>
<dbReference type="EMBL" id="PREZ01000008">
    <property type="protein sequence ID" value="PPA68969.1"/>
    <property type="molecule type" value="Genomic_DNA"/>
</dbReference>
<dbReference type="Proteomes" id="UP000239047">
    <property type="component" value="Unassembled WGS sequence"/>
</dbReference>
<proteinExistence type="predicted"/>
<reference evidence="1 2" key="1">
    <citation type="submission" date="2018-02" db="EMBL/GenBank/DDBJ databases">
        <title>Jeotgalibacillus proteolyticum sp. nov. a protease producing bacterium isolated from ocean sediments of Laizhou Bay.</title>
        <authorList>
            <person name="Li Y."/>
        </authorList>
    </citation>
    <scope>NUCLEOTIDE SEQUENCE [LARGE SCALE GENOMIC DNA]</scope>
    <source>
        <strain evidence="1 2">22-7</strain>
    </source>
</reference>
<dbReference type="AlphaFoldDB" id="A0A2S5G7K8"/>
<protein>
    <submittedName>
        <fullName evidence="1">Uncharacterized protein</fullName>
    </submittedName>
</protein>
<name>A0A2S5G7K8_9BACL</name>